<dbReference type="GO" id="GO:0005524">
    <property type="term" value="F:ATP binding"/>
    <property type="evidence" value="ECO:0007669"/>
    <property type="project" value="UniProtKB-KW"/>
</dbReference>
<dbReference type="Proteomes" id="UP000029040">
    <property type="component" value="Unassembled WGS sequence"/>
</dbReference>
<gene>
    <name evidence="1" type="ORF">BSAE_1810</name>
</gene>
<protein>
    <submittedName>
        <fullName evidence="1">ABC transporter ATP-binding protein</fullName>
    </submittedName>
</protein>
<evidence type="ECO:0000313" key="2">
    <source>
        <dbReference type="Proteomes" id="UP000029040"/>
    </source>
</evidence>
<keyword evidence="1" id="KW-0547">Nucleotide-binding</keyword>
<keyword evidence="1" id="KW-0067">ATP-binding</keyword>
<reference evidence="1 2" key="1">
    <citation type="submission" date="2014-03" db="EMBL/GenBank/DDBJ databases">
        <title>Genomics of Bifidobacteria.</title>
        <authorList>
            <person name="Ventura M."/>
            <person name="Milani C."/>
            <person name="Lugli G.A."/>
        </authorList>
    </citation>
    <scope>NUCLEOTIDE SEQUENCE [LARGE SCALE GENOMIC DNA]</scope>
    <source>
        <strain evidence="1 2">LMG 14934</strain>
    </source>
</reference>
<name>A0A087CY23_9BIFI</name>
<sequence>MARPVLAIPSSAAIPEGRIDPKDHDARGALHLAKATSLDSGASRAYAQLNADPDRLLTGENPSPGELRKLLYLFNGLCAGLSRVCWPCYR</sequence>
<dbReference type="AlphaFoldDB" id="A0A087CY23"/>
<accession>A0A087CY23</accession>
<organism evidence="1 2">
    <name type="scientific">Bifidobacterium pullorum subsp. saeculare DSM 6531 = LMG 14934</name>
    <dbReference type="NCBI Taxonomy" id="1437611"/>
    <lineage>
        <taxon>Bacteria</taxon>
        <taxon>Bacillati</taxon>
        <taxon>Actinomycetota</taxon>
        <taxon>Actinomycetes</taxon>
        <taxon>Bifidobacteriales</taxon>
        <taxon>Bifidobacteriaceae</taxon>
        <taxon>Bifidobacterium</taxon>
    </lineage>
</organism>
<evidence type="ECO:0000313" key="1">
    <source>
        <dbReference type="EMBL" id="KFI88173.1"/>
    </source>
</evidence>
<comment type="caution">
    <text evidence="1">The sequence shown here is derived from an EMBL/GenBank/DDBJ whole genome shotgun (WGS) entry which is preliminary data.</text>
</comment>
<proteinExistence type="predicted"/>
<dbReference type="EMBL" id="JGZM01000003">
    <property type="protein sequence ID" value="KFI88173.1"/>
    <property type="molecule type" value="Genomic_DNA"/>
</dbReference>